<keyword evidence="3" id="KW-1185">Reference proteome</keyword>
<dbReference type="Pfam" id="PF08387">
    <property type="entry name" value="FBD"/>
    <property type="match status" value="1"/>
</dbReference>
<dbReference type="OrthoDB" id="1109021at2759"/>
<proteinExistence type="predicted"/>
<dbReference type="InterPro" id="IPR050232">
    <property type="entry name" value="FBL13/AtMIF1-like"/>
</dbReference>
<gene>
    <name evidence="2" type="ORF">ANE_LOCUS23398</name>
</gene>
<organism evidence="2 3">
    <name type="scientific">Arabis nemorensis</name>
    <dbReference type="NCBI Taxonomy" id="586526"/>
    <lineage>
        <taxon>Eukaryota</taxon>
        <taxon>Viridiplantae</taxon>
        <taxon>Streptophyta</taxon>
        <taxon>Embryophyta</taxon>
        <taxon>Tracheophyta</taxon>
        <taxon>Spermatophyta</taxon>
        <taxon>Magnoliopsida</taxon>
        <taxon>eudicotyledons</taxon>
        <taxon>Gunneridae</taxon>
        <taxon>Pentapetalae</taxon>
        <taxon>rosids</taxon>
        <taxon>malvids</taxon>
        <taxon>Brassicales</taxon>
        <taxon>Brassicaceae</taxon>
        <taxon>Arabideae</taxon>
        <taxon>Arabis</taxon>
    </lineage>
</organism>
<accession>A0A565CH92</accession>
<dbReference type="InterPro" id="IPR006566">
    <property type="entry name" value="FBD"/>
</dbReference>
<dbReference type="Proteomes" id="UP000489600">
    <property type="component" value="Unassembled WGS sequence"/>
</dbReference>
<sequence>MIWNIDVPRSQRYLNFHKNGVVGGKWNEPKCVPECLLSHLETFVWTRYDWGREEEKEVATYILKNARQLKQATFSTCPVESEELSKLEELNKLEERRKMLNELYVVVRASNSCHLVFEFDDPSSYLLLDSP</sequence>
<evidence type="ECO:0000313" key="3">
    <source>
        <dbReference type="Proteomes" id="UP000489600"/>
    </source>
</evidence>
<evidence type="ECO:0000259" key="1">
    <source>
        <dbReference type="SMART" id="SM00579"/>
    </source>
</evidence>
<dbReference type="SMART" id="SM00579">
    <property type="entry name" value="FBD"/>
    <property type="match status" value="1"/>
</dbReference>
<dbReference type="AlphaFoldDB" id="A0A565CH92"/>
<dbReference type="PANTHER" id="PTHR31900:SF34">
    <property type="entry name" value="EMB|CAB62440.1-RELATED"/>
    <property type="match status" value="1"/>
</dbReference>
<name>A0A565CH92_9BRAS</name>
<comment type="caution">
    <text evidence="2">The sequence shown here is derived from an EMBL/GenBank/DDBJ whole genome shotgun (WGS) entry which is preliminary data.</text>
</comment>
<dbReference type="EMBL" id="CABITT030000008">
    <property type="protein sequence ID" value="VVB12954.1"/>
    <property type="molecule type" value="Genomic_DNA"/>
</dbReference>
<evidence type="ECO:0000313" key="2">
    <source>
        <dbReference type="EMBL" id="VVB12954.1"/>
    </source>
</evidence>
<reference evidence="2" key="1">
    <citation type="submission" date="2019-07" db="EMBL/GenBank/DDBJ databases">
        <authorList>
            <person name="Dittberner H."/>
        </authorList>
    </citation>
    <scope>NUCLEOTIDE SEQUENCE [LARGE SCALE GENOMIC DNA]</scope>
</reference>
<protein>
    <recommendedName>
        <fullName evidence="1">FBD domain-containing protein</fullName>
    </recommendedName>
</protein>
<feature type="domain" description="FBD" evidence="1">
    <location>
        <begin position="34"/>
        <end position="118"/>
    </location>
</feature>
<dbReference type="PANTHER" id="PTHR31900">
    <property type="entry name" value="F-BOX/RNI SUPERFAMILY PROTEIN-RELATED"/>
    <property type="match status" value="1"/>
</dbReference>